<evidence type="ECO:0000313" key="6">
    <source>
        <dbReference type="EMBL" id="QNS03634.1"/>
    </source>
</evidence>
<dbReference type="InterPro" id="IPR012340">
    <property type="entry name" value="NA-bd_OB-fold"/>
</dbReference>
<evidence type="ECO:0000256" key="3">
    <source>
        <dbReference type="ARBA" id="ARBA00022691"/>
    </source>
</evidence>
<name>A0A7H1B4H9_9ACTN</name>
<dbReference type="FunFam" id="3.40.50.150:FF:000009">
    <property type="entry name" value="23S rRNA (Uracil(1939)-C(5))-methyltransferase RlmD"/>
    <property type="match status" value="1"/>
</dbReference>
<dbReference type="Pfam" id="PF05958">
    <property type="entry name" value="tRNA_U5-meth_tr"/>
    <property type="match status" value="1"/>
</dbReference>
<evidence type="ECO:0000256" key="4">
    <source>
        <dbReference type="PROSITE-ProRule" id="PRU01024"/>
    </source>
</evidence>
<reference evidence="6 7" key="1">
    <citation type="submission" date="2020-09" db="EMBL/GenBank/DDBJ databases">
        <title>A novel species.</title>
        <authorList>
            <person name="Gao J."/>
        </authorList>
    </citation>
    <scope>NUCLEOTIDE SEQUENCE [LARGE SCALE GENOMIC DNA]</scope>
    <source>
        <strain evidence="6 7">CRXT-Y-14</strain>
    </source>
</reference>
<comment type="similarity">
    <text evidence="4">Belongs to the class I-like SAM-binding methyltransferase superfamily. RNA M5U methyltransferase family.</text>
</comment>
<dbReference type="InterPro" id="IPR030391">
    <property type="entry name" value="MeTrfase_TrmA_CS"/>
</dbReference>
<keyword evidence="2 4" id="KW-0808">Transferase</keyword>
<dbReference type="AlphaFoldDB" id="A0A7H1B4H9"/>
<dbReference type="EMBL" id="CP061281">
    <property type="protein sequence ID" value="QNS03634.1"/>
    <property type="molecule type" value="Genomic_DNA"/>
</dbReference>
<dbReference type="CDD" id="cd02440">
    <property type="entry name" value="AdoMet_MTases"/>
    <property type="match status" value="1"/>
</dbReference>
<feature type="binding site" evidence="4">
    <location>
        <position position="300"/>
    </location>
    <ligand>
        <name>S-adenosyl-L-methionine</name>
        <dbReference type="ChEBI" id="CHEBI:59789"/>
    </ligand>
</feature>
<dbReference type="SUPFAM" id="SSF53335">
    <property type="entry name" value="S-adenosyl-L-methionine-dependent methyltransferases"/>
    <property type="match status" value="1"/>
</dbReference>
<organism evidence="6 7">
    <name type="scientific">Streptomyces xanthii</name>
    <dbReference type="NCBI Taxonomy" id="2768069"/>
    <lineage>
        <taxon>Bacteria</taxon>
        <taxon>Bacillati</taxon>
        <taxon>Actinomycetota</taxon>
        <taxon>Actinomycetes</taxon>
        <taxon>Kitasatosporales</taxon>
        <taxon>Streptomycetaceae</taxon>
        <taxon>Streptomyces</taxon>
    </lineage>
</organism>
<sequence>MQAEPKTSLVGTEYEVEVGPVAHGGHCIARTAEGQVLFVRHTLPGERVVARVTEGEEGARFLRADAVQILEASKDRVEAPCPYAGPGRCGGCDWQHAKPGAQRRLKGEVIAEQLQRLAGLTPEEAGWDGTVMPAEGDKLPAGEVPQWRTRVQYAVTPEGRAGLRRHRSHEVEPVEHCMIAAEGVSELGIEERDWTGMESVEAIAASGSQDRQVILTPKPGARLPIVELDKPVSVMRVGEKDGGVHRVHGRPFVRERADDRTYRVGSGGFWQVHPKAADTLMKAVMQGLLPRKGDTALDLYCGVGLFAGALADRVGEKGAVLGIESGKRAVEDARHNLASFDRVRVEQGKVEAVLPRTGITDVDLIVLDPPRAGAGKKTVAHLTTLGARRIAYVACDPAALARDIAYFKDGGYKVRTLRAFDLFPMTHHVECVAILEPADKGR</sequence>
<dbReference type="InterPro" id="IPR010280">
    <property type="entry name" value="U5_MeTrfase_fam"/>
</dbReference>
<feature type="binding site" evidence="4">
    <location>
        <position position="324"/>
    </location>
    <ligand>
        <name>S-adenosyl-L-methionine</name>
        <dbReference type="ChEBI" id="CHEBI:59789"/>
    </ligand>
</feature>
<dbReference type="PROSITE" id="PS01231">
    <property type="entry name" value="TRMA_2"/>
    <property type="match status" value="1"/>
</dbReference>
<protein>
    <submittedName>
        <fullName evidence="6">Class I SAM-dependent RNA methyltransferase</fullName>
    </submittedName>
</protein>
<evidence type="ECO:0000256" key="2">
    <source>
        <dbReference type="ARBA" id="ARBA00022679"/>
    </source>
</evidence>
<feature type="active site" description="Nucleophile" evidence="4">
    <location>
        <position position="395"/>
    </location>
</feature>
<feature type="binding site" evidence="4">
    <location>
        <position position="271"/>
    </location>
    <ligand>
        <name>S-adenosyl-L-methionine</name>
        <dbReference type="ChEBI" id="CHEBI:59789"/>
    </ligand>
</feature>
<dbReference type="PROSITE" id="PS51687">
    <property type="entry name" value="SAM_MT_RNA_M5U"/>
    <property type="match status" value="1"/>
</dbReference>
<dbReference type="Gene3D" id="2.40.50.140">
    <property type="entry name" value="Nucleic acid-binding proteins"/>
    <property type="match status" value="1"/>
</dbReference>
<dbReference type="GO" id="GO:0070475">
    <property type="term" value="P:rRNA base methylation"/>
    <property type="evidence" value="ECO:0007669"/>
    <property type="project" value="TreeGrafter"/>
</dbReference>
<dbReference type="PROSITE" id="PS50926">
    <property type="entry name" value="TRAM"/>
    <property type="match status" value="1"/>
</dbReference>
<dbReference type="SUPFAM" id="SSF50249">
    <property type="entry name" value="Nucleic acid-binding proteins"/>
    <property type="match status" value="1"/>
</dbReference>
<keyword evidence="7" id="KW-1185">Reference proteome</keyword>
<gene>
    <name evidence="6" type="ORF">IAG42_08345</name>
</gene>
<dbReference type="Gene3D" id="2.40.50.1070">
    <property type="match status" value="1"/>
</dbReference>
<evidence type="ECO:0000259" key="5">
    <source>
        <dbReference type="PROSITE" id="PS50926"/>
    </source>
</evidence>
<dbReference type="RefSeq" id="WP_188336388.1">
    <property type="nucleotide sequence ID" value="NZ_CP061281.1"/>
</dbReference>
<dbReference type="InterPro" id="IPR029063">
    <property type="entry name" value="SAM-dependent_MTases_sf"/>
</dbReference>
<dbReference type="PANTHER" id="PTHR11061">
    <property type="entry name" value="RNA M5U METHYLTRANSFERASE"/>
    <property type="match status" value="1"/>
</dbReference>
<keyword evidence="1 4" id="KW-0489">Methyltransferase</keyword>
<accession>A0A7H1B4H9</accession>
<proteinExistence type="inferred from homology"/>
<dbReference type="InterPro" id="IPR002792">
    <property type="entry name" value="TRAM_dom"/>
</dbReference>
<feature type="domain" description="TRAM" evidence="5">
    <location>
        <begin position="7"/>
        <end position="68"/>
    </location>
</feature>
<feature type="binding site" evidence="4">
    <location>
        <position position="368"/>
    </location>
    <ligand>
        <name>S-adenosyl-L-methionine</name>
        <dbReference type="ChEBI" id="CHEBI:59789"/>
    </ligand>
</feature>
<dbReference type="Pfam" id="PF01135">
    <property type="entry name" value="PCMT"/>
    <property type="match status" value="1"/>
</dbReference>
<dbReference type="GO" id="GO:0070041">
    <property type="term" value="F:rRNA (uridine-C5-)-methyltransferase activity"/>
    <property type="evidence" value="ECO:0007669"/>
    <property type="project" value="TreeGrafter"/>
</dbReference>
<dbReference type="Pfam" id="PF01938">
    <property type="entry name" value="TRAM"/>
    <property type="match status" value="1"/>
</dbReference>
<dbReference type="KEGG" id="sxn:IAG42_08345"/>
<keyword evidence="3 4" id="KW-0949">S-adenosyl-L-methionine</keyword>
<evidence type="ECO:0000313" key="7">
    <source>
        <dbReference type="Proteomes" id="UP000516428"/>
    </source>
</evidence>
<dbReference type="PANTHER" id="PTHR11061:SF30">
    <property type="entry name" value="TRNA (URACIL(54)-C(5))-METHYLTRANSFERASE"/>
    <property type="match status" value="1"/>
</dbReference>
<dbReference type="Gene3D" id="3.40.50.150">
    <property type="entry name" value="Vaccinia Virus protein VP39"/>
    <property type="match status" value="1"/>
</dbReference>
<dbReference type="Proteomes" id="UP000516428">
    <property type="component" value="Chromosome"/>
</dbReference>
<evidence type="ECO:0000256" key="1">
    <source>
        <dbReference type="ARBA" id="ARBA00022603"/>
    </source>
</evidence>